<feature type="non-terminal residue" evidence="1">
    <location>
        <position position="53"/>
    </location>
</feature>
<reference evidence="1" key="1">
    <citation type="journal article" date="2014" name="Front. Microbiol.">
        <title>High frequency of phylogenetically diverse reductive dehalogenase-homologous genes in deep subseafloor sedimentary metagenomes.</title>
        <authorList>
            <person name="Kawai M."/>
            <person name="Futagami T."/>
            <person name="Toyoda A."/>
            <person name="Takaki Y."/>
            <person name="Nishi S."/>
            <person name="Hori S."/>
            <person name="Arai W."/>
            <person name="Tsubouchi T."/>
            <person name="Morono Y."/>
            <person name="Uchiyama I."/>
            <person name="Ito T."/>
            <person name="Fujiyama A."/>
            <person name="Inagaki F."/>
            <person name="Takami H."/>
        </authorList>
    </citation>
    <scope>NUCLEOTIDE SEQUENCE</scope>
    <source>
        <strain evidence="1">Expedition CK06-06</strain>
    </source>
</reference>
<dbReference type="EMBL" id="BARV01024683">
    <property type="protein sequence ID" value="GAI35932.1"/>
    <property type="molecule type" value="Genomic_DNA"/>
</dbReference>
<dbReference type="InterPro" id="IPR021321">
    <property type="entry name" value="DUF2922"/>
</dbReference>
<evidence type="ECO:0000313" key="1">
    <source>
        <dbReference type="EMBL" id="GAI35932.1"/>
    </source>
</evidence>
<name>X1MW56_9ZZZZ</name>
<comment type="caution">
    <text evidence="1">The sequence shown here is derived from an EMBL/GenBank/DDBJ whole genome shotgun (WGS) entry which is preliminary data.</text>
</comment>
<sequence length="53" mass="5847">MATSLGEVTTYKRLYMQFRDSTGKSVNLTLNNPKTLEDGDYVDFAAQDAAIEG</sequence>
<accession>X1MW56</accession>
<dbReference type="Pfam" id="PF11148">
    <property type="entry name" value="DUF2922"/>
    <property type="match status" value="1"/>
</dbReference>
<proteinExistence type="predicted"/>
<gene>
    <name evidence="1" type="ORF">S06H3_40243</name>
</gene>
<organism evidence="1">
    <name type="scientific">marine sediment metagenome</name>
    <dbReference type="NCBI Taxonomy" id="412755"/>
    <lineage>
        <taxon>unclassified sequences</taxon>
        <taxon>metagenomes</taxon>
        <taxon>ecological metagenomes</taxon>
    </lineage>
</organism>
<protein>
    <submittedName>
        <fullName evidence="1">Uncharacterized protein</fullName>
    </submittedName>
</protein>
<dbReference type="AlphaFoldDB" id="X1MW56"/>